<proteinExistence type="predicted"/>
<accession>A0A512D8D5</accession>
<dbReference type="RefSeq" id="WP_146899320.1">
    <property type="nucleotide sequence ID" value="NZ_BAAARM010000001.1"/>
</dbReference>
<dbReference type="AlphaFoldDB" id="A0A512D8D5"/>
<keyword evidence="3" id="KW-1185">Reference proteome</keyword>
<organism evidence="2 3">
    <name type="scientific">Cellulomonas aerilata</name>
    <dbReference type="NCBI Taxonomy" id="515326"/>
    <lineage>
        <taxon>Bacteria</taxon>
        <taxon>Bacillati</taxon>
        <taxon>Actinomycetota</taxon>
        <taxon>Actinomycetes</taxon>
        <taxon>Micrococcales</taxon>
        <taxon>Cellulomonadaceae</taxon>
        <taxon>Cellulomonas</taxon>
    </lineage>
</organism>
<protein>
    <recommendedName>
        <fullName evidence="4">DUF4232 domain-containing protein</fullName>
    </recommendedName>
</protein>
<gene>
    <name evidence="2" type="ORF">CAE01nite_04730</name>
</gene>
<evidence type="ECO:0000313" key="3">
    <source>
        <dbReference type="Proteomes" id="UP000321181"/>
    </source>
</evidence>
<comment type="caution">
    <text evidence="2">The sequence shown here is derived from an EMBL/GenBank/DDBJ whole genome shotgun (WGS) entry which is preliminary data.</text>
</comment>
<feature type="compositionally biased region" description="Basic and acidic residues" evidence="1">
    <location>
        <begin position="56"/>
        <end position="72"/>
    </location>
</feature>
<sequence length="214" mass="22140">MSTVLHPVGPQRARVYWVRRLVVVALLLLVAAAGWAIAARFLGDGGDAAASAAEQPEDRAEEQSSGERADERAAEDDADAAPATPVDCVADALQVTLTASGQIYDAATRPVLTATITNVGDVPCTVDAGDANREILITSGPDRIWSSKDCATADTASRQLLLGAGAADTAELTWERTRTAEGCPAGLPEPRPGTYQAVTTLGTVSSVPVVFALL</sequence>
<feature type="region of interest" description="Disordered" evidence="1">
    <location>
        <begin position="49"/>
        <end position="83"/>
    </location>
</feature>
<evidence type="ECO:0008006" key="4">
    <source>
        <dbReference type="Google" id="ProtNLM"/>
    </source>
</evidence>
<evidence type="ECO:0000256" key="1">
    <source>
        <dbReference type="SAM" id="MobiDB-lite"/>
    </source>
</evidence>
<dbReference type="EMBL" id="BJYY01000001">
    <property type="protein sequence ID" value="GEO32748.1"/>
    <property type="molecule type" value="Genomic_DNA"/>
</dbReference>
<dbReference type="Proteomes" id="UP000321181">
    <property type="component" value="Unassembled WGS sequence"/>
</dbReference>
<evidence type="ECO:0000313" key="2">
    <source>
        <dbReference type="EMBL" id="GEO32748.1"/>
    </source>
</evidence>
<dbReference type="OrthoDB" id="5189092at2"/>
<name>A0A512D8D5_9CELL</name>
<reference evidence="2 3" key="1">
    <citation type="submission" date="2019-07" db="EMBL/GenBank/DDBJ databases">
        <title>Whole genome shotgun sequence of Cellulomonas aerilata NBRC 106308.</title>
        <authorList>
            <person name="Hosoyama A."/>
            <person name="Uohara A."/>
            <person name="Ohji S."/>
            <person name="Ichikawa N."/>
        </authorList>
    </citation>
    <scope>NUCLEOTIDE SEQUENCE [LARGE SCALE GENOMIC DNA]</scope>
    <source>
        <strain evidence="2 3">NBRC 106308</strain>
    </source>
</reference>